<dbReference type="EMBL" id="JBJXBP010000002">
    <property type="protein sequence ID" value="KAL3844061.1"/>
    <property type="molecule type" value="Genomic_DNA"/>
</dbReference>
<comment type="similarity">
    <text evidence="2">Belongs to the PPR family. PCMP-E subfamily.</text>
</comment>
<dbReference type="FunFam" id="1.25.40.10:FF:000158">
    <property type="entry name" value="pentatricopeptide repeat-containing protein At2g33680"/>
    <property type="match status" value="1"/>
</dbReference>
<dbReference type="InterPro" id="IPR046960">
    <property type="entry name" value="PPR_At4g14850-like_plant"/>
</dbReference>
<dbReference type="InterPro" id="IPR046848">
    <property type="entry name" value="E_motif"/>
</dbReference>
<gene>
    <name evidence="4" type="ORF">ACJIZ3_001464</name>
</gene>
<dbReference type="Proteomes" id="UP001634393">
    <property type="component" value="Unassembled WGS sequence"/>
</dbReference>
<dbReference type="GO" id="GO:0005739">
    <property type="term" value="C:mitochondrion"/>
    <property type="evidence" value="ECO:0007669"/>
    <property type="project" value="UniProtKB-ARBA"/>
</dbReference>
<dbReference type="AlphaFoldDB" id="A0ABD3U545"/>
<reference evidence="4 5" key="1">
    <citation type="submission" date="2024-12" db="EMBL/GenBank/DDBJ databases">
        <title>The unique morphological basis and parallel evolutionary history of personate flowers in Penstemon.</title>
        <authorList>
            <person name="Depatie T.H."/>
            <person name="Wessinger C.A."/>
        </authorList>
    </citation>
    <scope>NUCLEOTIDE SEQUENCE [LARGE SCALE GENOMIC DNA]</scope>
    <source>
        <strain evidence="4">WTNN_2</strain>
        <tissue evidence="4">Leaf</tissue>
    </source>
</reference>
<evidence type="ECO:0008006" key="6">
    <source>
        <dbReference type="Google" id="ProtNLM"/>
    </source>
</evidence>
<feature type="repeat" description="PPR" evidence="3">
    <location>
        <begin position="270"/>
        <end position="304"/>
    </location>
</feature>
<feature type="repeat" description="PPR" evidence="3">
    <location>
        <begin position="169"/>
        <end position="203"/>
    </location>
</feature>
<name>A0ABD3U545_9LAMI</name>
<dbReference type="NCBIfam" id="TIGR00756">
    <property type="entry name" value="PPR"/>
    <property type="match status" value="6"/>
</dbReference>
<organism evidence="4 5">
    <name type="scientific">Penstemon smallii</name>
    <dbReference type="NCBI Taxonomy" id="265156"/>
    <lineage>
        <taxon>Eukaryota</taxon>
        <taxon>Viridiplantae</taxon>
        <taxon>Streptophyta</taxon>
        <taxon>Embryophyta</taxon>
        <taxon>Tracheophyta</taxon>
        <taxon>Spermatophyta</taxon>
        <taxon>Magnoliopsida</taxon>
        <taxon>eudicotyledons</taxon>
        <taxon>Gunneridae</taxon>
        <taxon>Pentapetalae</taxon>
        <taxon>asterids</taxon>
        <taxon>lamiids</taxon>
        <taxon>Lamiales</taxon>
        <taxon>Plantaginaceae</taxon>
        <taxon>Cheloneae</taxon>
        <taxon>Penstemon</taxon>
    </lineage>
</organism>
<feature type="repeat" description="PPR" evidence="3">
    <location>
        <begin position="576"/>
        <end position="610"/>
    </location>
</feature>
<evidence type="ECO:0000313" key="4">
    <source>
        <dbReference type="EMBL" id="KAL3844061.1"/>
    </source>
</evidence>
<dbReference type="Pfam" id="PF20431">
    <property type="entry name" value="E_motif"/>
    <property type="match status" value="1"/>
</dbReference>
<dbReference type="InterPro" id="IPR002885">
    <property type="entry name" value="PPR_rpt"/>
</dbReference>
<dbReference type="Gene3D" id="1.25.40.10">
    <property type="entry name" value="Tetratricopeptide repeat domain"/>
    <property type="match status" value="6"/>
</dbReference>
<keyword evidence="1" id="KW-0677">Repeat</keyword>
<feature type="repeat" description="PPR" evidence="3">
    <location>
        <begin position="475"/>
        <end position="509"/>
    </location>
</feature>
<evidence type="ECO:0000256" key="3">
    <source>
        <dbReference type="PROSITE-ProRule" id="PRU00708"/>
    </source>
</evidence>
<evidence type="ECO:0000313" key="5">
    <source>
        <dbReference type="Proteomes" id="UP001634393"/>
    </source>
</evidence>
<dbReference type="Pfam" id="PF01535">
    <property type="entry name" value="PPR"/>
    <property type="match status" value="8"/>
</dbReference>
<comment type="caution">
    <text evidence="4">The sequence shown here is derived from an EMBL/GenBank/DDBJ whole genome shotgun (WGS) entry which is preliminary data.</text>
</comment>
<dbReference type="PROSITE" id="PS51375">
    <property type="entry name" value="PPR"/>
    <property type="match status" value="7"/>
</dbReference>
<dbReference type="FunFam" id="1.25.40.10:FF:000205">
    <property type="entry name" value="Pentatricopeptide repeat-containing protein, mitochondrial"/>
    <property type="match status" value="1"/>
</dbReference>
<dbReference type="PANTHER" id="PTHR47926">
    <property type="entry name" value="PENTATRICOPEPTIDE REPEAT-CONTAINING PROTEIN"/>
    <property type="match status" value="1"/>
</dbReference>
<evidence type="ECO:0000256" key="1">
    <source>
        <dbReference type="ARBA" id="ARBA00022737"/>
    </source>
</evidence>
<dbReference type="FunFam" id="1.25.40.10:FF:000351">
    <property type="entry name" value="Pentatricopeptide repeat-containing protein"/>
    <property type="match status" value="1"/>
</dbReference>
<feature type="repeat" description="PPR" evidence="3">
    <location>
        <begin position="372"/>
        <end position="406"/>
    </location>
</feature>
<evidence type="ECO:0000256" key="2">
    <source>
        <dbReference type="ARBA" id="ARBA00061659"/>
    </source>
</evidence>
<accession>A0ABD3U545</accession>
<sequence>MRQLHLLTETTLPSLSKVAATHCQAIKLSLIKDTYTSNNLINSYSKCKELNTALTLFDEMTHRDTASWNIIITGYVNLGNFIGSWEVLKSMKRFGFLFDGYTIVSILKGAAIGGPGGIVYGQLVHSDVVKMGFDDNVYAASALLSMYAKYNKVEDANKVFKCIPEKNRDTSSWNTVITGYVNSGNFLGAWEVLKSMKKFGFLFDGYTFGSMLKGIAIGGDLVYGQQIHSDVVKMGFYDNVYAASALLDMYSKWSNVEDAYKVFKYMPDRNTVSWNALIAGYAEMRNFLRCIELFMHMEQEGVRVDDGTFAPLLTLLDDVDFYELLRQLHGKVMKSGLEYENTVINAMITAYSECGCIEDSKRVFYGADGYRDLVTWNSMLAAYLGHELVECGFNLFLDMVKIRLELDSYSYCSIISACFGEAQQYQGISLHGLVIKRGLEQLTPVSNALISMYIKSKSSSMEDASKVFEQIHVKDLVSWNTILTGLSQKGLSENALRLFHQMHLYNLVIDQYAFAAVLRSSSDLATLRLGRQIHVLLMKFGFELNEYVASALIFMYSKCGIIEDSWKSFEASQKESSVTWNSIIFAYAQHGQGKIALDLFYLMIDRHVKMDHITFVAALTACSHIGLVEEGLAFLKSMEPRYGVRPQMENYACAIDLLGRAGRLMEAKELIKEMPFEPNAMVWKTLLGACRACGDIDLATRVANHLLELEPGEHCTYVLLSDMYGYLKRWDEKASVKRLMREKGVKKIPGWSWIELQNNVHAFNADDYSHPNCQEIYRTLKELMSEIKNCENDSVLDVPLDDLDLANG</sequence>
<dbReference type="PANTHER" id="PTHR47926:SF372">
    <property type="entry name" value="PENTATRICOPEPTIDE REPEAT-CONTAINING PROTEIN"/>
    <property type="match status" value="1"/>
</dbReference>
<dbReference type="GO" id="GO:0099402">
    <property type="term" value="P:plant organ development"/>
    <property type="evidence" value="ECO:0007669"/>
    <property type="project" value="UniProtKB-ARBA"/>
</dbReference>
<feature type="repeat" description="PPR" evidence="3">
    <location>
        <begin position="33"/>
        <end position="63"/>
    </location>
</feature>
<proteinExistence type="inferred from homology"/>
<dbReference type="InterPro" id="IPR011990">
    <property type="entry name" value="TPR-like_helical_dom_sf"/>
</dbReference>
<protein>
    <recommendedName>
        <fullName evidence="6">Pentatricopeptide repeat-containing protein</fullName>
    </recommendedName>
</protein>
<feature type="repeat" description="PPR" evidence="3">
    <location>
        <begin position="64"/>
        <end position="98"/>
    </location>
</feature>
<keyword evidence="5" id="KW-1185">Reference proteome</keyword>
<dbReference type="Pfam" id="PF13041">
    <property type="entry name" value="PPR_2"/>
    <property type="match status" value="3"/>
</dbReference>